<accession>A0A401TH75</accession>
<protein>
    <submittedName>
        <fullName evidence="2">Uncharacterized protein</fullName>
    </submittedName>
</protein>
<dbReference type="Proteomes" id="UP000287033">
    <property type="component" value="Unassembled WGS sequence"/>
</dbReference>
<feature type="region of interest" description="Disordered" evidence="1">
    <location>
        <begin position="1"/>
        <end position="75"/>
    </location>
</feature>
<organism evidence="2 3">
    <name type="scientific">Chiloscyllium punctatum</name>
    <name type="common">Brownbanded bambooshark</name>
    <name type="synonym">Hemiscyllium punctatum</name>
    <dbReference type="NCBI Taxonomy" id="137246"/>
    <lineage>
        <taxon>Eukaryota</taxon>
        <taxon>Metazoa</taxon>
        <taxon>Chordata</taxon>
        <taxon>Craniata</taxon>
        <taxon>Vertebrata</taxon>
        <taxon>Chondrichthyes</taxon>
        <taxon>Elasmobranchii</taxon>
        <taxon>Galeomorphii</taxon>
        <taxon>Galeoidea</taxon>
        <taxon>Orectolobiformes</taxon>
        <taxon>Hemiscylliidae</taxon>
        <taxon>Chiloscyllium</taxon>
    </lineage>
</organism>
<dbReference type="AlphaFoldDB" id="A0A401TH75"/>
<feature type="compositionally biased region" description="Polar residues" evidence="1">
    <location>
        <begin position="35"/>
        <end position="72"/>
    </location>
</feature>
<evidence type="ECO:0000313" key="3">
    <source>
        <dbReference type="Proteomes" id="UP000287033"/>
    </source>
</evidence>
<evidence type="ECO:0000313" key="2">
    <source>
        <dbReference type="EMBL" id="GCC41992.1"/>
    </source>
</evidence>
<feature type="compositionally biased region" description="Polar residues" evidence="1">
    <location>
        <begin position="10"/>
        <end position="26"/>
    </location>
</feature>
<keyword evidence="3" id="KW-1185">Reference proteome</keyword>
<proteinExistence type="predicted"/>
<sequence>MRSRKHGTLLPSTTRTQCAAANTALSSPPLLELNAQPQQTALSSSSQPELNAQSHQLAFPTPTASPSVTSRQVWPPCDPKAELNAAILVRAEGKSVLEEKL</sequence>
<comment type="caution">
    <text evidence="2">The sequence shown here is derived from an EMBL/GenBank/DDBJ whole genome shotgun (WGS) entry which is preliminary data.</text>
</comment>
<gene>
    <name evidence="2" type="ORF">chiPu_0026412</name>
</gene>
<reference evidence="2 3" key="1">
    <citation type="journal article" date="2018" name="Nat. Ecol. Evol.">
        <title>Shark genomes provide insights into elasmobranch evolution and the origin of vertebrates.</title>
        <authorList>
            <person name="Hara Y"/>
            <person name="Yamaguchi K"/>
            <person name="Onimaru K"/>
            <person name="Kadota M"/>
            <person name="Koyanagi M"/>
            <person name="Keeley SD"/>
            <person name="Tatsumi K"/>
            <person name="Tanaka K"/>
            <person name="Motone F"/>
            <person name="Kageyama Y"/>
            <person name="Nozu R"/>
            <person name="Adachi N"/>
            <person name="Nishimura O"/>
            <person name="Nakagawa R"/>
            <person name="Tanegashima C"/>
            <person name="Kiyatake I"/>
            <person name="Matsumoto R"/>
            <person name="Murakumo K"/>
            <person name="Nishida K"/>
            <person name="Terakita A"/>
            <person name="Kuratani S"/>
            <person name="Sato K"/>
            <person name="Hyodo S Kuraku.S."/>
        </authorList>
    </citation>
    <scope>NUCLEOTIDE SEQUENCE [LARGE SCALE GENOMIC DNA]</scope>
</reference>
<evidence type="ECO:0000256" key="1">
    <source>
        <dbReference type="SAM" id="MobiDB-lite"/>
    </source>
</evidence>
<name>A0A401TH75_CHIPU</name>
<dbReference type="EMBL" id="BEZZ01078869">
    <property type="protein sequence ID" value="GCC41992.1"/>
    <property type="molecule type" value="Genomic_DNA"/>
</dbReference>